<sequence length="78" mass="8350">MGPESTPCPPRFAPLLSELLNFSLAGLPVPWVGFSDRAGFPQQILISLAHPPSQSPSVLVLVLVLVAVIPPTHWQGTR</sequence>
<dbReference type="AlphaFoldDB" id="A0A2V5J6D4"/>
<protein>
    <submittedName>
        <fullName evidence="1">Uncharacterized protein</fullName>
    </submittedName>
</protein>
<name>A0A2V5J6D4_9EURO</name>
<organism evidence="1 2">
    <name type="scientific">Aspergillus indologenus CBS 114.80</name>
    <dbReference type="NCBI Taxonomy" id="1450541"/>
    <lineage>
        <taxon>Eukaryota</taxon>
        <taxon>Fungi</taxon>
        <taxon>Dikarya</taxon>
        <taxon>Ascomycota</taxon>
        <taxon>Pezizomycotina</taxon>
        <taxon>Eurotiomycetes</taxon>
        <taxon>Eurotiomycetidae</taxon>
        <taxon>Eurotiales</taxon>
        <taxon>Aspergillaceae</taxon>
        <taxon>Aspergillus</taxon>
        <taxon>Aspergillus subgen. Circumdati</taxon>
    </lineage>
</organism>
<proteinExistence type="predicted"/>
<gene>
    <name evidence="1" type="ORF">BP00DRAFT_427091</name>
</gene>
<keyword evidence="2" id="KW-1185">Reference proteome</keyword>
<accession>A0A2V5J6D4</accession>
<dbReference type="EMBL" id="KZ825525">
    <property type="protein sequence ID" value="PYI29836.1"/>
    <property type="molecule type" value="Genomic_DNA"/>
</dbReference>
<reference evidence="1 2" key="1">
    <citation type="submission" date="2018-02" db="EMBL/GenBank/DDBJ databases">
        <title>The genomes of Aspergillus section Nigri reveals drivers in fungal speciation.</title>
        <authorList>
            <consortium name="DOE Joint Genome Institute"/>
            <person name="Vesth T.C."/>
            <person name="Nybo J."/>
            <person name="Theobald S."/>
            <person name="Brandl J."/>
            <person name="Frisvad J.C."/>
            <person name="Nielsen K.F."/>
            <person name="Lyhne E.K."/>
            <person name="Kogle M.E."/>
            <person name="Kuo A."/>
            <person name="Riley R."/>
            <person name="Clum A."/>
            <person name="Nolan M."/>
            <person name="Lipzen A."/>
            <person name="Salamov A."/>
            <person name="Henrissat B."/>
            <person name="Wiebenga A."/>
            <person name="De vries R.P."/>
            <person name="Grigoriev I.V."/>
            <person name="Mortensen U.H."/>
            <person name="Andersen M.R."/>
            <person name="Baker S.E."/>
        </authorList>
    </citation>
    <scope>NUCLEOTIDE SEQUENCE [LARGE SCALE GENOMIC DNA]</scope>
    <source>
        <strain evidence="1 2">CBS 114.80</strain>
    </source>
</reference>
<evidence type="ECO:0000313" key="1">
    <source>
        <dbReference type="EMBL" id="PYI29836.1"/>
    </source>
</evidence>
<dbReference type="Proteomes" id="UP000248817">
    <property type="component" value="Unassembled WGS sequence"/>
</dbReference>
<evidence type="ECO:0000313" key="2">
    <source>
        <dbReference type="Proteomes" id="UP000248817"/>
    </source>
</evidence>